<dbReference type="InterPro" id="IPR012347">
    <property type="entry name" value="Ferritin-like"/>
</dbReference>
<dbReference type="PANTHER" id="PTHR36933">
    <property type="entry name" value="SLL0788 PROTEIN"/>
    <property type="match status" value="1"/>
</dbReference>
<reference evidence="3" key="1">
    <citation type="journal article" date="2015" name="ISME J.">
        <title>Draft Genome Sequence of Streptomyces incarnatus NRRL8089, which Produces the Nucleoside Antibiotic Sinefungin.</title>
        <authorList>
            <person name="Oshima K."/>
            <person name="Hattori M."/>
            <person name="Shimizu H."/>
            <person name="Fukuda K."/>
            <person name="Nemoto M."/>
            <person name="Inagaki K."/>
            <person name="Tamura T."/>
        </authorList>
    </citation>
    <scope>NUCLEOTIDE SEQUENCE</scope>
    <source>
        <strain evidence="3">FACHB-1375</strain>
    </source>
</reference>
<dbReference type="AlphaFoldDB" id="A0A926VKZ7"/>
<proteinExistence type="predicted"/>
<dbReference type="EMBL" id="JACJPW010000135">
    <property type="protein sequence ID" value="MBD2185674.1"/>
    <property type="molecule type" value="Genomic_DNA"/>
</dbReference>
<protein>
    <submittedName>
        <fullName evidence="3">DUF305 domain-containing protein</fullName>
    </submittedName>
</protein>
<dbReference type="InterPro" id="IPR005183">
    <property type="entry name" value="DUF305_CopM-like"/>
</dbReference>
<feature type="domain" description="DUF305" evidence="2">
    <location>
        <begin position="28"/>
        <end position="129"/>
    </location>
</feature>
<evidence type="ECO:0000259" key="2">
    <source>
        <dbReference type="Pfam" id="PF03713"/>
    </source>
</evidence>
<dbReference type="Gene3D" id="1.20.1260.10">
    <property type="match status" value="1"/>
</dbReference>
<sequence length="196" mass="22688">MMNCRMQTTGLAPTGMGMMSSMQVQNEFDYLTKMIPHHEEAIATAKLLKAGTNRPEMRKFADDIIRVQSDEIEKMQAWLNRWYPSQKAEVQYMAMMRDLTNLKGDALDRAFLEDMRMHHMGAIMMSQRLLVGNLAQHNEVKTLAQEIRTAQRNEIHQMQAWLQTWFGNTTMMRHRNYPAGTSNSTNRRFGMGGIGR</sequence>
<reference evidence="3" key="2">
    <citation type="submission" date="2020-08" db="EMBL/GenBank/DDBJ databases">
        <authorList>
            <person name="Chen M."/>
            <person name="Teng W."/>
            <person name="Zhao L."/>
            <person name="Hu C."/>
            <person name="Zhou Y."/>
            <person name="Han B."/>
            <person name="Song L."/>
            <person name="Shu W."/>
        </authorList>
    </citation>
    <scope>NUCLEOTIDE SEQUENCE</scope>
    <source>
        <strain evidence="3">FACHB-1375</strain>
    </source>
</reference>
<dbReference type="Proteomes" id="UP000641646">
    <property type="component" value="Unassembled WGS sequence"/>
</dbReference>
<evidence type="ECO:0000313" key="4">
    <source>
        <dbReference type="Proteomes" id="UP000641646"/>
    </source>
</evidence>
<keyword evidence="4" id="KW-1185">Reference proteome</keyword>
<dbReference type="Pfam" id="PF03713">
    <property type="entry name" value="DUF305"/>
    <property type="match status" value="1"/>
</dbReference>
<evidence type="ECO:0000313" key="3">
    <source>
        <dbReference type="EMBL" id="MBD2185674.1"/>
    </source>
</evidence>
<organism evidence="3 4">
    <name type="scientific">Aerosakkonema funiforme FACHB-1375</name>
    <dbReference type="NCBI Taxonomy" id="2949571"/>
    <lineage>
        <taxon>Bacteria</taxon>
        <taxon>Bacillati</taxon>
        <taxon>Cyanobacteriota</taxon>
        <taxon>Cyanophyceae</taxon>
        <taxon>Oscillatoriophycideae</taxon>
        <taxon>Aerosakkonematales</taxon>
        <taxon>Aerosakkonemataceae</taxon>
        <taxon>Aerosakkonema</taxon>
    </lineage>
</organism>
<dbReference type="PANTHER" id="PTHR36933:SF1">
    <property type="entry name" value="SLL0788 PROTEIN"/>
    <property type="match status" value="1"/>
</dbReference>
<comment type="caution">
    <text evidence="3">The sequence shown here is derived from an EMBL/GenBank/DDBJ whole genome shotgun (WGS) entry which is preliminary data.</text>
</comment>
<evidence type="ECO:0000256" key="1">
    <source>
        <dbReference type="SAM" id="MobiDB-lite"/>
    </source>
</evidence>
<accession>A0A926VKZ7</accession>
<name>A0A926VKZ7_9CYAN</name>
<feature type="region of interest" description="Disordered" evidence="1">
    <location>
        <begin position="176"/>
        <end position="196"/>
    </location>
</feature>
<gene>
    <name evidence="3" type="ORF">H6G03_32190</name>
</gene>